<proteinExistence type="inferred from homology"/>
<evidence type="ECO:0000256" key="5">
    <source>
        <dbReference type="ARBA" id="ARBA00022989"/>
    </source>
</evidence>
<dbReference type="CDD" id="cd06261">
    <property type="entry name" value="TM_PBP2"/>
    <property type="match status" value="1"/>
</dbReference>
<comment type="similarity">
    <text evidence="7">Belongs to the binding-protein-dependent transport system permease family.</text>
</comment>
<accession>A0ABN7RLD3</accession>
<dbReference type="PANTHER" id="PTHR43744">
    <property type="entry name" value="ABC TRANSPORTER PERMEASE PROTEIN MG189-RELATED-RELATED"/>
    <property type="match status" value="1"/>
</dbReference>
<keyword evidence="3" id="KW-1003">Cell membrane</keyword>
<dbReference type="Proteomes" id="UP000681526">
    <property type="component" value="Unassembled WGS sequence"/>
</dbReference>
<keyword evidence="2 7" id="KW-0813">Transport</keyword>
<dbReference type="SUPFAM" id="SSF161098">
    <property type="entry name" value="MetI-like"/>
    <property type="match status" value="1"/>
</dbReference>
<evidence type="ECO:0000313" key="10">
    <source>
        <dbReference type="Proteomes" id="UP000681526"/>
    </source>
</evidence>
<name>A0ABN7RLD3_THEXY</name>
<evidence type="ECO:0000256" key="6">
    <source>
        <dbReference type="ARBA" id="ARBA00023136"/>
    </source>
</evidence>
<feature type="transmembrane region" description="Helical" evidence="7">
    <location>
        <begin position="242"/>
        <end position="263"/>
    </location>
</feature>
<evidence type="ECO:0000256" key="4">
    <source>
        <dbReference type="ARBA" id="ARBA00022692"/>
    </source>
</evidence>
<dbReference type="PANTHER" id="PTHR43744:SF6">
    <property type="entry name" value="ABC TRANSPORTER PERMEASE PROTEIN YESQ-RELATED"/>
    <property type="match status" value="1"/>
</dbReference>
<sequence length="278" mass="31668">MRLRRIPVISHAILLALTVSMLYPVAWMVASSFKESSSVFVDAASLIPNQWNFDNYINGWKGVAGVTFTTFFKNTFLVVGISTIGSVLSSAVIAFGFSRIRFRGRNLWFVCMMLTMLLPYEIVMVPQYILFNQFGWINTYLPLIIPTFFGTPFFVFLMMQFIRSIPYDLDEAAEIDGCNKFTTFVRIILPLILPAMMTCVIFSFYWRWDDFLAPLLYLNKVSLYTVSLAIKMFSDPDNVTDWGALFAMSTLSLIPVCAAFFAFQRYIVEGIHTSGLKG</sequence>
<comment type="caution">
    <text evidence="9">The sequence shown here is derived from an EMBL/GenBank/DDBJ whole genome shotgun (WGS) entry which is preliminary data.</text>
</comment>
<keyword evidence="4 7" id="KW-0812">Transmembrane</keyword>
<organism evidence="9 10">
    <name type="scientific">Thermobacillus xylanilyticus</name>
    <dbReference type="NCBI Taxonomy" id="76633"/>
    <lineage>
        <taxon>Bacteria</taxon>
        <taxon>Bacillati</taxon>
        <taxon>Bacillota</taxon>
        <taxon>Bacilli</taxon>
        <taxon>Bacillales</taxon>
        <taxon>Paenibacillaceae</taxon>
        <taxon>Thermobacillus</taxon>
    </lineage>
</organism>
<comment type="subcellular location">
    <subcellularLocation>
        <location evidence="1 7">Cell membrane</location>
        <topology evidence="1 7">Multi-pass membrane protein</topology>
    </subcellularLocation>
</comment>
<keyword evidence="10" id="KW-1185">Reference proteome</keyword>
<feature type="transmembrane region" description="Helical" evidence="7">
    <location>
        <begin position="12"/>
        <end position="30"/>
    </location>
</feature>
<dbReference type="Pfam" id="PF00528">
    <property type="entry name" value="BPD_transp_1"/>
    <property type="match status" value="1"/>
</dbReference>
<feature type="transmembrane region" description="Helical" evidence="7">
    <location>
        <begin position="107"/>
        <end position="131"/>
    </location>
</feature>
<reference evidence="9 10" key="1">
    <citation type="submission" date="2021-04" db="EMBL/GenBank/DDBJ databases">
        <authorList>
            <person name="Rakotoarivonina H."/>
        </authorList>
    </citation>
    <scope>NUCLEOTIDE SEQUENCE [LARGE SCALE GENOMIC DNA]</scope>
    <source>
        <strain evidence="9 10">XE</strain>
    </source>
</reference>
<gene>
    <name evidence="9" type="primary">txxe188-yesQ</name>
    <name evidence="9" type="ORF">TXXE_02455</name>
</gene>
<dbReference type="InterPro" id="IPR035906">
    <property type="entry name" value="MetI-like_sf"/>
</dbReference>
<evidence type="ECO:0000256" key="2">
    <source>
        <dbReference type="ARBA" id="ARBA00022448"/>
    </source>
</evidence>
<dbReference type="InterPro" id="IPR000515">
    <property type="entry name" value="MetI-like"/>
</dbReference>
<evidence type="ECO:0000259" key="8">
    <source>
        <dbReference type="PROSITE" id="PS50928"/>
    </source>
</evidence>
<feature type="transmembrane region" description="Helical" evidence="7">
    <location>
        <begin position="183"/>
        <end position="206"/>
    </location>
</feature>
<keyword evidence="6 7" id="KW-0472">Membrane</keyword>
<evidence type="ECO:0000256" key="1">
    <source>
        <dbReference type="ARBA" id="ARBA00004651"/>
    </source>
</evidence>
<dbReference type="PROSITE" id="PS50928">
    <property type="entry name" value="ABC_TM1"/>
    <property type="match status" value="1"/>
</dbReference>
<protein>
    <submittedName>
        <fullName evidence="9">ABC transporter YesQ</fullName>
    </submittedName>
</protein>
<evidence type="ECO:0000313" key="9">
    <source>
        <dbReference type="EMBL" id="CAG5078647.1"/>
    </source>
</evidence>
<evidence type="ECO:0000256" key="3">
    <source>
        <dbReference type="ARBA" id="ARBA00022475"/>
    </source>
</evidence>
<dbReference type="EMBL" id="CAJRAY010000009">
    <property type="protein sequence ID" value="CAG5078647.1"/>
    <property type="molecule type" value="Genomic_DNA"/>
</dbReference>
<feature type="transmembrane region" description="Helical" evidence="7">
    <location>
        <begin position="143"/>
        <end position="162"/>
    </location>
</feature>
<dbReference type="Gene3D" id="1.10.3720.10">
    <property type="entry name" value="MetI-like"/>
    <property type="match status" value="1"/>
</dbReference>
<evidence type="ECO:0000256" key="7">
    <source>
        <dbReference type="RuleBase" id="RU363032"/>
    </source>
</evidence>
<keyword evidence="5 7" id="KW-1133">Transmembrane helix</keyword>
<feature type="domain" description="ABC transmembrane type-1" evidence="8">
    <location>
        <begin position="72"/>
        <end position="263"/>
    </location>
</feature>
<feature type="transmembrane region" description="Helical" evidence="7">
    <location>
        <begin position="76"/>
        <end position="95"/>
    </location>
</feature>